<dbReference type="PANTHER" id="PTHR40697:SF2">
    <property type="entry name" value="ATP-NAD KINASE-RELATED"/>
    <property type="match status" value="1"/>
</dbReference>
<accession>A0A422QQQ5</accession>
<dbReference type="Gene3D" id="3.40.50.10330">
    <property type="entry name" value="Probable inorganic polyphosphate/atp-NAD kinase, domain 1"/>
    <property type="match status" value="1"/>
</dbReference>
<name>A0A422QQQ5_9BURK</name>
<comment type="caution">
    <text evidence="1">The sequence shown here is derived from an EMBL/GenBank/DDBJ whole genome shotgun (WGS) entry which is preliminary data.</text>
</comment>
<dbReference type="Proteomes" id="UP000283254">
    <property type="component" value="Unassembled WGS sequence"/>
</dbReference>
<dbReference type="AlphaFoldDB" id="A0A422QQQ5"/>
<dbReference type="InterPro" id="IPR016064">
    <property type="entry name" value="NAD/diacylglycerol_kinase_sf"/>
</dbReference>
<dbReference type="InterPro" id="IPR011386">
    <property type="entry name" value="Put_ATP-NAD_kin"/>
</dbReference>
<keyword evidence="1" id="KW-0418">Kinase</keyword>
<keyword evidence="1" id="KW-0808">Transferase</keyword>
<protein>
    <submittedName>
        <fullName evidence="1">NAD+ kinase</fullName>
    </submittedName>
</protein>
<dbReference type="PANTHER" id="PTHR40697">
    <property type="entry name" value="ACETOIN CATABOLISM PROTEIN X"/>
    <property type="match status" value="1"/>
</dbReference>
<dbReference type="InterPro" id="IPR017438">
    <property type="entry name" value="ATP-NAD_kinase_N"/>
</dbReference>
<reference evidence="1" key="1">
    <citation type="submission" date="2014-10" db="EMBL/GenBank/DDBJ databases">
        <title>Massilia sp. genome.</title>
        <authorList>
            <person name="Xu B."/>
            <person name="Dai L."/>
            <person name="Huang Z."/>
        </authorList>
    </citation>
    <scope>NUCLEOTIDE SEQUENCE [LARGE SCALE GENOMIC DNA]</scope>
    <source>
        <strain evidence="1">CFS-1</strain>
    </source>
</reference>
<dbReference type="InterPro" id="IPR002504">
    <property type="entry name" value="NADK"/>
</dbReference>
<dbReference type="OrthoDB" id="5511344at2"/>
<keyword evidence="2" id="KW-1185">Reference proteome</keyword>
<evidence type="ECO:0000313" key="2">
    <source>
        <dbReference type="Proteomes" id="UP000283254"/>
    </source>
</evidence>
<proteinExistence type="predicted"/>
<organism evidence="1 2">
    <name type="scientific">Massilia aurea</name>
    <dbReference type="NCBI Taxonomy" id="373040"/>
    <lineage>
        <taxon>Bacteria</taxon>
        <taxon>Pseudomonadati</taxon>
        <taxon>Pseudomonadota</taxon>
        <taxon>Betaproteobacteria</taxon>
        <taxon>Burkholderiales</taxon>
        <taxon>Oxalobacteraceae</taxon>
        <taxon>Telluria group</taxon>
        <taxon>Massilia</taxon>
    </lineage>
</organism>
<dbReference type="RefSeq" id="WP_123067925.1">
    <property type="nucleotide sequence ID" value="NZ_JSAB01000017.1"/>
</dbReference>
<sequence>MSATPLSRTIGLIVNPIAGMGGRVGLKGTDGAAALEEARRRGALPASQERVMKALLRLAASCPGLAVLTAAGARGEDAARRAGLAPTLVHTPASVASSSAADTRAAARAMLDAKVDLLLFAGGDGTARDILDVVGDRIPLLGIPAGVKMVSAVFGTTPGNVGTLAARFLAGDRAVRLREAEVMDIDEDAMRGDRVSTRLYGYASNPYAPALSQNAKAGSSLREDVALEAVCRQVAREMEPGRLYILGPGTTTRRVMSALSLPATLLGVDVVADRKLLGSDLAEADLLRLMEGRETALVVGVLGGHGSLFGRGNQQISSEVIRRVGRANIIVVASMDKLLQLSPRSLHVDTGDEALDAMLAGHLPVRTAPDRSIFFQVQS</sequence>
<dbReference type="GO" id="GO:0005524">
    <property type="term" value="F:ATP binding"/>
    <property type="evidence" value="ECO:0007669"/>
    <property type="project" value="UniProtKB-ARBA"/>
</dbReference>
<dbReference type="SUPFAM" id="SSF111331">
    <property type="entry name" value="NAD kinase/diacylglycerol kinase-like"/>
    <property type="match status" value="1"/>
</dbReference>
<gene>
    <name evidence="1" type="ORF">NM04_02205</name>
</gene>
<dbReference type="Pfam" id="PF20143">
    <property type="entry name" value="NAD_kinase_C"/>
    <property type="match status" value="1"/>
</dbReference>
<dbReference type="EMBL" id="JSAB01000017">
    <property type="protein sequence ID" value="RNF32357.1"/>
    <property type="molecule type" value="Genomic_DNA"/>
</dbReference>
<evidence type="ECO:0000313" key="1">
    <source>
        <dbReference type="EMBL" id="RNF32357.1"/>
    </source>
</evidence>
<dbReference type="GO" id="GO:0006741">
    <property type="term" value="P:NADP+ biosynthetic process"/>
    <property type="evidence" value="ECO:0007669"/>
    <property type="project" value="InterPro"/>
</dbReference>
<dbReference type="GO" id="GO:0051287">
    <property type="term" value="F:NAD binding"/>
    <property type="evidence" value="ECO:0007669"/>
    <property type="project" value="UniProtKB-ARBA"/>
</dbReference>
<dbReference type="GO" id="GO:0003951">
    <property type="term" value="F:NAD+ kinase activity"/>
    <property type="evidence" value="ECO:0007669"/>
    <property type="project" value="InterPro"/>
</dbReference>
<dbReference type="PIRSF" id="PIRSF016907">
    <property type="entry name" value="Kin_ATP-NAD"/>
    <property type="match status" value="1"/>
</dbReference>
<dbReference type="InterPro" id="IPR039065">
    <property type="entry name" value="AcoX-like"/>
</dbReference>
<dbReference type="Pfam" id="PF01513">
    <property type="entry name" value="NAD_kinase"/>
    <property type="match status" value="1"/>
</dbReference>